<evidence type="ECO:0000313" key="1">
    <source>
        <dbReference type="EMBL" id="QNU68670.1"/>
    </source>
</evidence>
<gene>
    <name evidence="1" type="ORF">EHE19_009865</name>
</gene>
<dbReference type="Proteomes" id="UP000306409">
    <property type="component" value="Chromosome"/>
</dbReference>
<protein>
    <submittedName>
        <fullName evidence="1">Cache domain-containing protein</fullName>
    </submittedName>
</protein>
<dbReference type="KEGG" id="rher:EHE19_009865"/>
<name>A0A4U7JIS5_9FIRM</name>
<evidence type="ECO:0000313" key="2">
    <source>
        <dbReference type="Proteomes" id="UP000306409"/>
    </source>
</evidence>
<keyword evidence="2" id="KW-1185">Reference proteome</keyword>
<reference evidence="1 2" key="1">
    <citation type="submission" date="2020-09" db="EMBL/GenBank/DDBJ databases">
        <title>Characterization and genome sequencing of Ruminiclostridium sp. nov. MA18.</title>
        <authorList>
            <person name="Rettenmaier R."/>
            <person name="Kowollik M.-L."/>
            <person name="Liebl W."/>
            <person name="Zverlov V."/>
        </authorList>
    </citation>
    <scope>NUCLEOTIDE SEQUENCE [LARGE SCALE GENOMIC DNA]</scope>
    <source>
        <strain evidence="1 2">MA18</strain>
    </source>
</reference>
<dbReference type="CDD" id="cd18773">
    <property type="entry name" value="PDC1_HK_sensor"/>
    <property type="match status" value="1"/>
</dbReference>
<organism evidence="1 2">
    <name type="scientific">Ruminiclostridium herbifermentans</name>
    <dbReference type="NCBI Taxonomy" id="2488810"/>
    <lineage>
        <taxon>Bacteria</taxon>
        <taxon>Bacillati</taxon>
        <taxon>Bacillota</taxon>
        <taxon>Clostridia</taxon>
        <taxon>Eubacteriales</taxon>
        <taxon>Oscillospiraceae</taxon>
        <taxon>Ruminiclostridium</taxon>
    </lineage>
</organism>
<sequence length="229" mass="25745">MKNWKLTRTITLGILIIVIVCIGLLYVMANTTINSMMKQSEHNQVDTNLLARTSLIEQYITNQESLLVSFSKAPVVRELLKDVHNSEKQAIAQVYTESYFAGLDNWEGIYIGEWNTHCITHSNASNVGRTWRKEGDSLKQLQDSMKNGLYNAGIIVSPANGQLILSMYCPVYDTDGTTIVGYVGGGPFAESLKNILNKLKREEETARYYMINVMTGKYIFADDETLIAQ</sequence>
<accession>A0A4U7JIS5</accession>
<dbReference type="OrthoDB" id="5449717at2"/>
<dbReference type="RefSeq" id="WP_137696101.1">
    <property type="nucleotide sequence ID" value="NZ_CP061336.1"/>
</dbReference>
<dbReference type="InterPro" id="IPR029151">
    <property type="entry name" value="Sensor-like_sf"/>
</dbReference>
<proteinExistence type="predicted"/>
<dbReference type="AlphaFoldDB" id="A0A4U7JIS5"/>
<dbReference type="EMBL" id="CP061336">
    <property type="protein sequence ID" value="QNU68670.1"/>
    <property type="molecule type" value="Genomic_DNA"/>
</dbReference>
<dbReference type="SUPFAM" id="SSF103190">
    <property type="entry name" value="Sensory domain-like"/>
    <property type="match status" value="1"/>
</dbReference>